<dbReference type="CDD" id="cd12797">
    <property type="entry name" value="M23_peptidase"/>
    <property type="match status" value="1"/>
</dbReference>
<protein>
    <submittedName>
        <fullName evidence="3">M23 family metallopeptidase</fullName>
        <ecNumber evidence="3">3.4.-.-</ecNumber>
    </submittedName>
</protein>
<dbReference type="InterPro" id="IPR016047">
    <property type="entry name" value="M23ase_b-sheet_dom"/>
</dbReference>
<keyword evidence="4" id="KW-1185">Reference proteome</keyword>
<evidence type="ECO:0000256" key="1">
    <source>
        <dbReference type="SAM" id="Phobius"/>
    </source>
</evidence>
<accession>A0ABU7RS60</accession>
<gene>
    <name evidence="3" type="ORF">V1633_12615</name>
</gene>
<keyword evidence="3" id="KW-0378">Hydrolase</keyword>
<keyword evidence="1" id="KW-0472">Membrane</keyword>
<keyword evidence="1" id="KW-1133">Transmembrane helix</keyword>
<name>A0ABU7RS60_9ACTN</name>
<evidence type="ECO:0000313" key="4">
    <source>
        <dbReference type="Proteomes" id="UP001332243"/>
    </source>
</evidence>
<dbReference type="SUPFAM" id="SSF51261">
    <property type="entry name" value="Duplicated hybrid motif"/>
    <property type="match status" value="1"/>
</dbReference>
<feature type="domain" description="M23ase beta-sheet core" evidence="2">
    <location>
        <begin position="174"/>
        <end position="235"/>
    </location>
</feature>
<comment type="caution">
    <text evidence="3">The sequence shown here is derived from an EMBL/GenBank/DDBJ whole genome shotgun (WGS) entry which is preliminary data.</text>
</comment>
<evidence type="ECO:0000259" key="2">
    <source>
        <dbReference type="Pfam" id="PF01551"/>
    </source>
</evidence>
<dbReference type="InterPro" id="IPR050570">
    <property type="entry name" value="Cell_wall_metabolism_enzyme"/>
</dbReference>
<feature type="transmembrane region" description="Helical" evidence="1">
    <location>
        <begin position="7"/>
        <end position="25"/>
    </location>
</feature>
<dbReference type="PANTHER" id="PTHR21666">
    <property type="entry name" value="PEPTIDASE-RELATED"/>
    <property type="match status" value="1"/>
</dbReference>
<dbReference type="Proteomes" id="UP001332243">
    <property type="component" value="Unassembled WGS sequence"/>
</dbReference>
<keyword evidence="1" id="KW-0812">Transmembrane</keyword>
<proteinExistence type="predicted"/>
<reference evidence="3 4" key="1">
    <citation type="submission" date="2024-01" db="EMBL/GenBank/DDBJ databases">
        <title>Genome insights into Plantactinospora sonchi sp. nov.</title>
        <authorList>
            <person name="Wang L."/>
        </authorList>
    </citation>
    <scope>NUCLEOTIDE SEQUENCE [LARGE SCALE GENOMIC DNA]</scope>
    <source>
        <strain evidence="3 4">NEAU-QY2</strain>
    </source>
</reference>
<dbReference type="GO" id="GO:0016787">
    <property type="term" value="F:hydrolase activity"/>
    <property type="evidence" value="ECO:0007669"/>
    <property type="project" value="UniProtKB-KW"/>
</dbReference>
<dbReference type="Gene3D" id="2.70.70.10">
    <property type="entry name" value="Glucose Permease (Domain IIA)"/>
    <property type="match status" value="1"/>
</dbReference>
<dbReference type="InterPro" id="IPR011055">
    <property type="entry name" value="Dup_hybrid_motif"/>
</dbReference>
<sequence>MLKVMMILHRCCWLAFLALLVAQFFLDISWLWGWVPIGLAIILQLALGRMRRPKGLEAAEPPRPVEVLAPVAGRWSALNSPADKVPSHGVRAYGQAYAIDVVAEPADGSRPRFGWWPLVRRNRDFPSFDTPLYAVADATVVRAVDRNRDHLSRNSYPALFYLVVEASLRDLAGPGQILGNHLILDLGDGVYAAYAHLRRGSLLVRAGDRVVAGQPVARCGNSGNSTEPHVHFQLMDAPDLDVARGVPFTWRGIGVPRNTETFTVEMPQPAPVPGN</sequence>
<dbReference type="EC" id="3.4.-.-" evidence="3"/>
<dbReference type="PANTHER" id="PTHR21666:SF270">
    <property type="entry name" value="MUREIN HYDROLASE ACTIVATOR ENVC"/>
    <property type="match status" value="1"/>
</dbReference>
<dbReference type="Pfam" id="PF01551">
    <property type="entry name" value="Peptidase_M23"/>
    <property type="match status" value="1"/>
</dbReference>
<dbReference type="RefSeq" id="WP_331214454.1">
    <property type="nucleotide sequence ID" value="NZ_JAZGQK010000010.1"/>
</dbReference>
<dbReference type="EMBL" id="JAZGQK010000010">
    <property type="protein sequence ID" value="MEE6259330.1"/>
    <property type="molecule type" value="Genomic_DNA"/>
</dbReference>
<evidence type="ECO:0000313" key="3">
    <source>
        <dbReference type="EMBL" id="MEE6259330.1"/>
    </source>
</evidence>
<organism evidence="3 4">
    <name type="scientific">Plantactinospora sonchi</name>
    <dbReference type="NCBI Taxonomy" id="1544735"/>
    <lineage>
        <taxon>Bacteria</taxon>
        <taxon>Bacillati</taxon>
        <taxon>Actinomycetota</taxon>
        <taxon>Actinomycetes</taxon>
        <taxon>Micromonosporales</taxon>
        <taxon>Micromonosporaceae</taxon>
        <taxon>Plantactinospora</taxon>
    </lineage>
</organism>